<dbReference type="InterPro" id="IPR003753">
    <property type="entry name" value="Exonuc_VII_L"/>
</dbReference>
<dbReference type="CDD" id="cd04489">
    <property type="entry name" value="ExoVII_LU_OBF"/>
    <property type="match status" value="1"/>
</dbReference>
<dbReference type="Proteomes" id="UP000239007">
    <property type="component" value="Unassembled WGS sequence"/>
</dbReference>
<keyword evidence="2 5" id="KW-0540">Nuclease</keyword>
<dbReference type="EMBL" id="MSCH01000003">
    <property type="protein sequence ID" value="PQJ53498.1"/>
    <property type="molecule type" value="Genomic_DNA"/>
</dbReference>
<proteinExistence type="inferred from homology"/>
<dbReference type="InterPro" id="IPR020579">
    <property type="entry name" value="Exonuc_VII_lsu_C"/>
</dbReference>
<evidence type="ECO:0000259" key="7">
    <source>
        <dbReference type="Pfam" id="PF02601"/>
    </source>
</evidence>
<sequence length="450" mass="50041">MQTLNNAQQQHIYQVSELNQKARMLLEGEFVNIWISGEISNLVKASSGHWYFSLKDKRAQIKSAMFKGNNRSVRAVVENGTQVLVRGRVSLYEPRGDFQFIAEVMEPAGEGLLKQQFEQLKQQLAQMGLFDQDVKRPIPVSPKRVGIVTSPTGAAVHDILTVLKRRSPQTEVIIYPTMVQGEQAAQNIIWAINAANHRNEVDVLIVGRGGGSLEDMWCFNDEALAHTIYNSALPIISAVGHEVDVSISDFVADLRAPTPSAAAEIVSTDNSELVNKTTQLYSRLLMAYTNIHKNRKAQFGQLNKTLSLLHPSHKIRLAQQQTDELNLKLNSLIKQTMAQKQQRSSIGKEMLLANTPKHQLQLAKNKQAQLTHDLHTSFNSYFAKTQQRFASNIEKLQIVSPLATLQRGYAIATSDTGKVITNTTQVNIDDKLTIKVADGDIAVKVVESGQ</sequence>
<evidence type="ECO:0000259" key="8">
    <source>
        <dbReference type="Pfam" id="PF13742"/>
    </source>
</evidence>
<dbReference type="GO" id="GO:0008855">
    <property type="term" value="F:exodeoxyribonuclease VII activity"/>
    <property type="evidence" value="ECO:0007669"/>
    <property type="project" value="UniProtKB-UniRule"/>
</dbReference>
<accession>A0A2S7UUU2</accession>
<dbReference type="NCBIfam" id="TIGR00237">
    <property type="entry name" value="xseA"/>
    <property type="match status" value="1"/>
</dbReference>
<dbReference type="PANTHER" id="PTHR30008">
    <property type="entry name" value="EXODEOXYRIBONUCLEASE 7 LARGE SUBUNIT"/>
    <property type="match status" value="1"/>
</dbReference>
<evidence type="ECO:0000313" key="9">
    <source>
        <dbReference type="EMBL" id="PQJ53498.1"/>
    </source>
</evidence>
<keyword evidence="3 5" id="KW-0378">Hydrolase</keyword>
<dbReference type="GO" id="GO:0005737">
    <property type="term" value="C:cytoplasm"/>
    <property type="evidence" value="ECO:0007669"/>
    <property type="project" value="UniProtKB-SubCell"/>
</dbReference>
<comment type="function">
    <text evidence="5">Bidirectionally degrades single-stranded DNA into large acid-insoluble oligonucleotides, which are then degraded further into small acid-soluble oligonucleotides.</text>
</comment>
<dbReference type="Pfam" id="PF02601">
    <property type="entry name" value="Exonuc_VII_L"/>
    <property type="match status" value="1"/>
</dbReference>
<keyword evidence="4 5" id="KW-0269">Exonuclease</keyword>
<evidence type="ECO:0000256" key="2">
    <source>
        <dbReference type="ARBA" id="ARBA00022722"/>
    </source>
</evidence>
<reference evidence="9 10" key="1">
    <citation type="submission" date="2016-12" db="EMBL/GenBank/DDBJ databases">
        <title>Diversity of luminous bacteria.</title>
        <authorList>
            <person name="Yoshizawa S."/>
            <person name="Kogure K."/>
        </authorList>
    </citation>
    <scope>NUCLEOTIDE SEQUENCE [LARGE SCALE GENOMIC DNA]</scope>
    <source>
        <strain evidence="9 10">SA4-48</strain>
    </source>
</reference>
<gene>
    <name evidence="5" type="primary">xseA</name>
    <name evidence="9" type="ORF">BTO11_07340</name>
</gene>
<dbReference type="OrthoDB" id="9802795at2"/>
<dbReference type="GO" id="GO:0003676">
    <property type="term" value="F:nucleic acid binding"/>
    <property type="evidence" value="ECO:0007669"/>
    <property type="project" value="InterPro"/>
</dbReference>
<evidence type="ECO:0000256" key="4">
    <source>
        <dbReference type="ARBA" id="ARBA00022839"/>
    </source>
</evidence>
<evidence type="ECO:0000313" key="10">
    <source>
        <dbReference type="Proteomes" id="UP000239007"/>
    </source>
</evidence>
<name>A0A2S7UUU2_9GAMM</name>
<comment type="similarity">
    <text evidence="5 6">Belongs to the XseA family.</text>
</comment>
<evidence type="ECO:0000256" key="6">
    <source>
        <dbReference type="RuleBase" id="RU004355"/>
    </source>
</evidence>
<feature type="domain" description="Exonuclease VII large subunit C-terminal" evidence="7">
    <location>
        <begin position="129"/>
        <end position="443"/>
    </location>
</feature>
<dbReference type="PANTHER" id="PTHR30008:SF0">
    <property type="entry name" value="EXODEOXYRIBONUCLEASE 7 LARGE SUBUNIT"/>
    <property type="match status" value="1"/>
</dbReference>
<dbReference type="GO" id="GO:0006308">
    <property type="term" value="P:DNA catabolic process"/>
    <property type="evidence" value="ECO:0007669"/>
    <property type="project" value="UniProtKB-UniRule"/>
</dbReference>
<dbReference type="EC" id="3.1.11.6" evidence="5"/>
<evidence type="ECO:0000256" key="5">
    <source>
        <dbReference type="HAMAP-Rule" id="MF_00378"/>
    </source>
</evidence>
<comment type="caution">
    <text evidence="9">The sequence shown here is derived from an EMBL/GenBank/DDBJ whole genome shotgun (WGS) entry which is preliminary data.</text>
</comment>
<feature type="domain" description="OB-fold nucleic acid binding" evidence="8">
    <location>
        <begin position="13"/>
        <end position="105"/>
    </location>
</feature>
<evidence type="ECO:0000256" key="1">
    <source>
        <dbReference type="ARBA" id="ARBA00022490"/>
    </source>
</evidence>
<comment type="subunit">
    <text evidence="5">Heterooligomer composed of large and small subunits.</text>
</comment>
<comment type="catalytic activity">
    <reaction evidence="5 6">
        <text>Exonucleolytic cleavage in either 5'- to 3'- or 3'- to 5'-direction to yield nucleoside 5'-phosphates.</text>
        <dbReference type="EC" id="3.1.11.6"/>
    </reaction>
</comment>
<keyword evidence="1 5" id="KW-0963">Cytoplasm</keyword>
<dbReference type="RefSeq" id="WP_105051984.1">
    <property type="nucleotide sequence ID" value="NZ_BMYG01000003.1"/>
</dbReference>
<dbReference type="GO" id="GO:0009318">
    <property type="term" value="C:exodeoxyribonuclease VII complex"/>
    <property type="evidence" value="ECO:0007669"/>
    <property type="project" value="UniProtKB-UniRule"/>
</dbReference>
<evidence type="ECO:0000256" key="3">
    <source>
        <dbReference type="ARBA" id="ARBA00022801"/>
    </source>
</evidence>
<dbReference type="Pfam" id="PF13742">
    <property type="entry name" value="tRNA_anti_2"/>
    <property type="match status" value="1"/>
</dbReference>
<keyword evidence="10" id="KW-1185">Reference proteome</keyword>
<dbReference type="AlphaFoldDB" id="A0A2S7UUU2"/>
<organism evidence="9 10">
    <name type="scientific">Psychrosphaera saromensis</name>
    <dbReference type="NCBI Taxonomy" id="716813"/>
    <lineage>
        <taxon>Bacteria</taxon>
        <taxon>Pseudomonadati</taxon>
        <taxon>Pseudomonadota</taxon>
        <taxon>Gammaproteobacteria</taxon>
        <taxon>Alteromonadales</taxon>
        <taxon>Pseudoalteromonadaceae</taxon>
        <taxon>Psychrosphaera</taxon>
    </lineage>
</organism>
<comment type="subcellular location">
    <subcellularLocation>
        <location evidence="5 6">Cytoplasm</location>
    </subcellularLocation>
</comment>
<protein>
    <recommendedName>
        <fullName evidence="5">Exodeoxyribonuclease 7 large subunit</fullName>
        <ecNumber evidence="5">3.1.11.6</ecNumber>
    </recommendedName>
    <alternativeName>
        <fullName evidence="5">Exodeoxyribonuclease VII large subunit</fullName>
        <shortName evidence="5">Exonuclease VII large subunit</shortName>
    </alternativeName>
</protein>
<dbReference type="HAMAP" id="MF_00378">
    <property type="entry name" value="Exonuc_7_L"/>
    <property type="match status" value="1"/>
</dbReference>
<dbReference type="InterPro" id="IPR025824">
    <property type="entry name" value="OB-fold_nuc-bd_dom"/>
</dbReference>